<evidence type="ECO:0000313" key="1">
    <source>
        <dbReference type="EMBL" id="ARW11916.1"/>
    </source>
</evidence>
<evidence type="ECO:0000313" key="3">
    <source>
        <dbReference type="Proteomes" id="UP000195633"/>
    </source>
</evidence>
<accession>A0A1Y0V776</accession>
<geneLocation type="plasmid" evidence="3">
    <name>pap1447-2 sequence</name>
</geneLocation>
<sequence length="144" mass="16085">MFDVEKLYDDACHLALHGCGCSYELYVQKLTKEIDRKAHHLPSDQATALKAYAEQKGDYASEALDHRYDGCCAHGIDYGCCPAGCEAPDAGEWDSEDDDAARDLHQEIMAELEAEEEQIRLAEIAFRDAQVLDRLDALRGRMSS</sequence>
<keyword evidence="1" id="KW-0614">Plasmid</keyword>
<protein>
    <recommendedName>
        <fullName evidence="4">Plasmid protein</fullName>
    </recommendedName>
</protein>
<dbReference type="Proteomes" id="UP000195633">
    <property type="component" value="Plasmid pAP1447-1"/>
</dbReference>
<reference evidence="1 3" key="1">
    <citation type="submission" date="2017-05" db="EMBL/GenBank/DDBJ databases">
        <title>Genome sequence of Acetobacter pasteurianus subsp. ascendens strain SRCM101447.</title>
        <authorList>
            <person name="Cho S.H."/>
        </authorList>
    </citation>
    <scope>NUCLEOTIDE SEQUENCE [LARGE SCALE GENOMIC DNA]</scope>
    <source>
        <strain evidence="1 3">SRCM101447</strain>
        <plasmid evidence="1">pAP1447-1</plasmid>
        <plasmid evidence="2">pAP1447-2</plasmid>
        <plasmid evidence="3">Plasmid pap1447-1 sequence</plasmid>
        <plasmid evidence="3">Plasmid pap1447-2 sequence</plasmid>
    </source>
</reference>
<geneLocation type="plasmid" evidence="1">
    <name>pAP1447-1</name>
</geneLocation>
<proteinExistence type="predicted"/>
<geneLocation type="plasmid" evidence="2">
    <name>pAP1447-2</name>
</geneLocation>
<name>A0A1Y0V776_9PROT</name>
<gene>
    <name evidence="1" type="ORF">S101447_02879</name>
    <name evidence="2" type="ORF">S101447_03127</name>
</gene>
<evidence type="ECO:0008006" key="4">
    <source>
        <dbReference type="Google" id="ProtNLM"/>
    </source>
</evidence>
<geneLocation type="plasmid" evidence="3">
    <name>pap1447-1 sequence</name>
</geneLocation>
<dbReference type="AlphaFoldDB" id="A0A1Y0V776"/>
<dbReference type="EMBL" id="CP021525">
    <property type="protein sequence ID" value="ARW11916.1"/>
    <property type="molecule type" value="Genomic_DNA"/>
</dbReference>
<dbReference type="RefSeq" id="WP_087636539.1">
    <property type="nucleotide sequence ID" value="NZ_CP021525.1"/>
</dbReference>
<organism evidence="1 3">
    <name type="scientific">Acetobacter ascendens</name>
    <dbReference type="NCBI Taxonomy" id="481146"/>
    <lineage>
        <taxon>Bacteria</taxon>
        <taxon>Pseudomonadati</taxon>
        <taxon>Pseudomonadota</taxon>
        <taxon>Alphaproteobacteria</taxon>
        <taxon>Acetobacterales</taxon>
        <taxon>Acetobacteraceae</taxon>
        <taxon>Acetobacter</taxon>
    </lineage>
</organism>
<dbReference type="EMBL" id="CP021526">
    <property type="protein sequence ID" value="ARW12164.1"/>
    <property type="molecule type" value="Genomic_DNA"/>
</dbReference>
<dbReference type="Proteomes" id="UP000195633">
    <property type="component" value="Plasmid pAP1447-2"/>
</dbReference>
<evidence type="ECO:0000313" key="2">
    <source>
        <dbReference type="EMBL" id="ARW12164.1"/>
    </source>
</evidence>